<sequence length="155" mass="16107">MKHKWAFLAIAAVLAVGALAAHDTKADVRYTDLAATGDSGVKGSAVLITLPNGDLEVWLRLEGLKPGSGMYANHIHFNDAGDANCKAQNGNKILGLKDAMAGPDGTALAYTRIPAAQVPAYPKGTTYVNLHANSPQAVGPSISCSDVLTIKLGQR</sequence>
<dbReference type="OrthoDB" id="27789at2"/>
<proteinExistence type="inferred from homology"/>
<dbReference type="SUPFAM" id="SSF49329">
    <property type="entry name" value="Cu,Zn superoxide dismutase-like"/>
    <property type="match status" value="1"/>
</dbReference>
<reference evidence="3 4" key="1">
    <citation type="submission" date="2018-08" db="EMBL/GenBank/DDBJ databases">
        <title>Meiothermus terrae DSM 26712 genome sequencing project.</title>
        <authorList>
            <person name="Da Costa M.S."/>
            <person name="Albuquerque L."/>
            <person name="Raposo P."/>
            <person name="Froufe H.J.C."/>
            <person name="Barroso C.S."/>
            <person name="Egas C."/>
        </authorList>
    </citation>
    <scope>NUCLEOTIDE SEQUENCE [LARGE SCALE GENOMIC DNA]</scope>
    <source>
        <strain evidence="3 4">DSM 26712</strain>
    </source>
</reference>
<dbReference type="Gene3D" id="2.60.40.200">
    <property type="entry name" value="Superoxide dismutase, copper/zinc binding domain"/>
    <property type="match status" value="1"/>
</dbReference>
<dbReference type="Proteomes" id="UP000265715">
    <property type="component" value="Unassembled WGS sequence"/>
</dbReference>
<gene>
    <name evidence="3" type="ORF">Mterra_03169</name>
</gene>
<evidence type="ECO:0008006" key="5">
    <source>
        <dbReference type="Google" id="ProtNLM"/>
    </source>
</evidence>
<comment type="caution">
    <text evidence="3">The sequence shown here is derived from an EMBL/GenBank/DDBJ whole genome shotgun (WGS) entry which is preliminary data.</text>
</comment>
<dbReference type="EMBL" id="QXDL01000175">
    <property type="protein sequence ID" value="RIH81420.1"/>
    <property type="molecule type" value="Genomic_DNA"/>
</dbReference>
<evidence type="ECO:0000256" key="1">
    <source>
        <dbReference type="ARBA" id="ARBA00010457"/>
    </source>
</evidence>
<dbReference type="RefSeq" id="WP_119316107.1">
    <property type="nucleotide sequence ID" value="NZ_QXDL01000175.1"/>
</dbReference>
<evidence type="ECO:0000256" key="2">
    <source>
        <dbReference type="SAM" id="SignalP"/>
    </source>
</evidence>
<dbReference type="GO" id="GO:0046872">
    <property type="term" value="F:metal ion binding"/>
    <property type="evidence" value="ECO:0007669"/>
    <property type="project" value="InterPro"/>
</dbReference>
<evidence type="ECO:0000313" key="3">
    <source>
        <dbReference type="EMBL" id="RIH81420.1"/>
    </source>
</evidence>
<dbReference type="InterPro" id="IPR036423">
    <property type="entry name" value="SOD-like_Cu/Zn_dom_sf"/>
</dbReference>
<organism evidence="3 4">
    <name type="scientific">Calidithermus terrae</name>
    <dbReference type="NCBI Taxonomy" id="1408545"/>
    <lineage>
        <taxon>Bacteria</taxon>
        <taxon>Thermotogati</taxon>
        <taxon>Deinococcota</taxon>
        <taxon>Deinococci</taxon>
        <taxon>Thermales</taxon>
        <taxon>Thermaceae</taxon>
        <taxon>Calidithermus</taxon>
    </lineage>
</organism>
<dbReference type="AlphaFoldDB" id="A0A399EEK4"/>
<feature type="signal peptide" evidence="2">
    <location>
        <begin position="1"/>
        <end position="20"/>
    </location>
</feature>
<protein>
    <recommendedName>
        <fullName evidence="5">CHRD domain-containing protein</fullName>
    </recommendedName>
</protein>
<name>A0A399EEK4_9DEIN</name>
<keyword evidence="4" id="KW-1185">Reference proteome</keyword>
<comment type="similarity">
    <text evidence="1">Belongs to the Cu-Zn superoxide dismutase family.</text>
</comment>
<accession>A0A399EEK4</accession>
<feature type="chain" id="PRO_5017235339" description="CHRD domain-containing protein" evidence="2">
    <location>
        <begin position="21"/>
        <end position="155"/>
    </location>
</feature>
<keyword evidence="2" id="KW-0732">Signal</keyword>
<evidence type="ECO:0000313" key="4">
    <source>
        <dbReference type="Proteomes" id="UP000265715"/>
    </source>
</evidence>
<dbReference type="GO" id="GO:0006801">
    <property type="term" value="P:superoxide metabolic process"/>
    <property type="evidence" value="ECO:0007669"/>
    <property type="project" value="InterPro"/>
</dbReference>